<dbReference type="EMBL" id="JALBUR010000004">
    <property type="protein sequence ID" value="MDX8419044.1"/>
    <property type="molecule type" value="Genomic_DNA"/>
</dbReference>
<dbReference type="PANTHER" id="PTHR33360">
    <property type="entry name" value="TRANSPOSASE FOR INSERTION SEQUENCE ELEMENT IS200"/>
    <property type="match status" value="1"/>
</dbReference>
<feature type="domain" description="Transposase IS200-like" evidence="2">
    <location>
        <begin position="10"/>
        <end position="130"/>
    </location>
</feature>
<dbReference type="SUPFAM" id="SSF143422">
    <property type="entry name" value="Transposase IS200-like"/>
    <property type="match status" value="1"/>
</dbReference>
<feature type="compositionally biased region" description="Basic residues" evidence="1">
    <location>
        <begin position="137"/>
        <end position="158"/>
    </location>
</feature>
<sequence>MNEYHSAHAVYSLSYHIVLVTKYRRKVLTGDVADQLKSECIRLIEDKKGHVQEIETDEDHVHILADLSPCYSVVEIINSLKGVTSRILRRDHLPEISRLLHGDSLWSDSYYISTTGGVTIEKLKAYVQSQPTEEHKRKYVKSGKYGKYHKKRRNSSPA</sequence>
<keyword evidence="4" id="KW-1185">Reference proteome</keyword>
<comment type="caution">
    <text evidence="3">The sequence shown here is derived from an EMBL/GenBank/DDBJ whole genome shotgun (WGS) entry which is preliminary data.</text>
</comment>
<dbReference type="GO" id="GO:0003677">
    <property type="term" value="F:DNA binding"/>
    <property type="evidence" value="ECO:0007669"/>
    <property type="project" value="InterPro"/>
</dbReference>
<dbReference type="InterPro" id="IPR002686">
    <property type="entry name" value="Transposase_17"/>
</dbReference>
<dbReference type="Pfam" id="PF01797">
    <property type="entry name" value="Y1_Tnp"/>
    <property type="match status" value="1"/>
</dbReference>
<dbReference type="GO" id="GO:0006313">
    <property type="term" value="P:DNA transposition"/>
    <property type="evidence" value="ECO:0007669"/>
    <property type="project" value="InterPro"/>
</dbReference>
<dbReference type="Proteomes" id="UP001286174">
    <property type="component" value="Unassembled WGS sequence"/>
</dbReference>
<feature type="region of interest" description="Disordered" evidence="1">
    <location>
        <begin position="131"/>
        <end position="158"/>
    </location>
</feature>
<accession>A0AB35U2Y0</accession>
<dbReference type="NCBIfam" id="NF033573">
    <property type="entry name" value="transpos_IS200"/>
    <property type="match status" value="1"/>
</dbReference>
<evidence type="ECO:0000313" key="3">
    <source>
        <dbReference type="EMBL" id="MDX8419044.1"/>
    </source>
</evidence>
<dbReference type="SMART" id="SM01321">
    <property type="entry name" value="Y1_Tnp"/>
    <property type="match status" value="1"/>
</dbReference>
<gene>
    <name evidence="3" type="primary">tnpA</name>
    <name evidence="3" type="ORF">MOZ60_02925</name>
</gene>
<name>A0AB35U2Y0_9FIRM</name>
<dbReference type="RefSeq" id="WP_108775154.1">
    <property type="nucleotide sequence ID" value="NZ_JALBUR010000004.1"/>
</dbReference>
<dbReference type="AlphaFoldDB" id="A0AB35U2Y0"/>
<reference evidence="3 4" key="1">
    <citation type="submission" date="2022-03" db="EMBL/GenBank/DDBJ databases">
        <title>Novel taxa within the pig intestine.</title>
        <authorList>
            <person name="Wylensek D."/>
            <person name="Bishof K."/>
            <person name="Afrizal A."/>
            <person name="Clavel T."/>
        </authorList>
    </citation>
    <scope>NUCLEOTIDE SEQUENCE [LARGE SCALE GENOMIC DNA]</scope>
    <source>
        <strain evidence="3 4">CLA-KB-P133</strain>
    </source>
</reference>
<proteinExistence type="predicted"/>
<dbReference type="Gene3D" id="3.30.70.1290">
    <property type="entry name" value="Transposase IS200-like"/>
    <property type="match status" value="1"/>
</dbReference>
<evidence type="ECO:0000313" key="4">
    <source>
        <dbReference type="Proteomes" id="UP001286174"/>
    </source>
</evidence>
<evidence type="ECO:0000259" key="2">
    <source>
        <dbReference type="SMART" id="SM01321"/>
    </source>
</evidence>
<protein>
    <submittedName>
        <fullName evidence="3">IS200/IS605 family transposase</fullName>
    </submittedName>
</protein>
<organism evidence="3 4">
    <name type="scientific">Grylomicrobium aquisgranensis</name>
    <dbReference type="NCBI Taxonomy" id="2926318"/>
    <lineage>
        <taxon>Bacteria</taxon>
        <taxon>Bacillati</taxon>
        <taxon>Bacillota</taxon>
        <taxon>Erysipelotrichia</taxon>
        <taxon>Erysipelotrichales</taxon>
        <taxon>Erysipelotrichaceae</taxon>
        <taxon>Grylomicrobium</taxon>
    </lineage>
</organism>
<dbReference type="InterPro" id="IPR036515">
    <property type="entry name" value="Transposase_17_sf"/>
</dbReference>
<dbReference type="GO" id="GO:0004803">
    <property type="term" value="F:transposase activity"/>
    <property type="evidence" value="ECO:0007669"/>
    <property type="project" value="InterPro"/>
</dbReference>
<evidence type="ECO:0000256" key="1">
    <source>
        <dbReference type="SAM" id="MobiDB-lite"/>
    </source>
</evidence>
<dbReference type="PANTHER" id="PTHR33360:SF4">
    <property type="entry name" value="TRANSPOSASE IS200-LIKE PROTEIN"/>
    <property type="match status" value="1"/>
</dbReference>